<dbReference type="GO" id="GO:0008926">
    <property type="term" value="F:mannitol-1-phosphate 5-dehydrogenase activity"/>
    <property type="evidence" value="ECO:0007669"/>
    <property type="project" value="TreeGrafter"/>
</dbReference>
<organism evidence="5 6">
    <name type="scientific">Marinoscillum furvescens DSM 4134</name>
    <dbReference type="NCBI Taxonomy" id="1122208"/>
    <lineage>
        <taxon>Bacteria</taxon>
        <taxon>Pseudomonadati</taxon>
        <taxon>Bacteroidota</taxon>
        <taxon>Cytophagia</taxon>
        <taxon>Cytophagales</taxon>
        <taxon>Reichenbachiellaceae</taxon>
        <taxon>Marinoscillum</taxon>
    </lineage>
</organism>
<dbReference type="InterPro" id="IPR013118">
    <property type="entry name" value="Mannitol_DH_C"/>
</dbReference>
<dbReference type="EMBL" id="QREG01000031">
    <property type="protein sequence ID" value="RED92291.1"/>
    <property type="molecule type" value="Genomic_DNA"/>
</dbReference>
<feature type="domain" description="Mannitol dehydrogenase N-terminal" evidence="3">
    <location>
        <begin position="16"/>
        <end position="254"/>
    </location>
</feature>
<dbReference type="NCBIfam" id="NF002969">
    <property type="entry name" value="PRK03643.1"/>
    <property type="match status" value="1"/>
</dbReference>
<dbReference type="InterPro" id="IPR013131">
    <property type="entry name" value="Mannitol_DH_N"/>
</dbReference>
<dbReference type="GO" id="GO:0005829">
    <property type="term" value="C:cytosol"/>
    <property type="evidence" value="ECO:0007669"/>
    <property type="project" value="TreeGrafter"/>
</dbReference>
<feature type="domain" description="Mannitol dehydrogenase C-terminal" evidence="4">
    <location>
        <begin position="271"/>
        <end position="459"/>
    </location>
</feature>
<dbReference type="InterPro" id="IPR013328">
    <property type="entry name" value="6PGD_dom2"/>
</dbReference>
<evidence type="ECO:0000259" key="3">
    <source>
        <dbReference type="Pfam" id="PF01232"/>
    </source>
</evidence>
<dbReference type="Proteomes" id="UP000256779">
    <property type="component" value="Unassembled WGS sequence"/>
</dbReference>
<dbReference type="PANTHER" id="PTHR30524">
    <property type="entry name" value="MANNITOL-1-PHOSPHATE 5-DEHYDROGENASE"/>
    <property type="match status" value="1"/>
</dbReference>
<proteinExistence type="predicted"/>
<keyword evidence="2" id="KW-0520">NAD</keyword>
<dbReference type="OrthoDB" id="9768714at2"/>
<dbReference type="Gene3D" id="1.10.1040.10">
    <property type="entry name" value="N-(1-d-carboxylethyl)-l-norvaline Dehydrogenase, domain 2"/>
    <property type="match status" value="1"/>
</dbReference>
<dbReference type="AlphaFoldDB" id="A0A3D9KYI7"/>
<protein>
    <submittedName>
        <fullName evidence="5">Tagaturonate reductase</fullName>
    </submittedName>
</protein>
<keyword evidence="6" id="KW-1185">Reference proteome</keyword>
<dbReference type="PRINTS" id="PR00084">
    <property type="entry name" value="MTLDHDRGNASE"/>
</dbReference>
<name>A0A3D9KYI7_MARFU</name>
<evidence type="ECO:0000256" key="2">
    <source>
        <dbReference type="ARBA" id="ARBA00023027"/>
    </source>
</evidence>
<gene>
    <name evidence="5" type="ORF">C7460_1315</name>
</gene>
<dbReference type="RefSeq" id="WP_115870249.1">
    <property type="nucleotide sequence ID" value="NZ_QREG01000031.1"/>
</dbReference>
<accession>A0A3D9KYI7</accession>
<dbReference type="SUPFAM" id="SSF51735">
    <property type="entry name" value="NAD(P)-binding Rossmann-fold domains"/>
    <property type="match status" value="1"/>
</dbReference>
<sequence>MKTLKRPSDHTPKPVKILQFGEGNFLRAFADWAIYEMNQNGYNAGVAVVQPIDRGLAHMLSAQDGLYHHLVRGLQKGKSVNNTILNDTIEQVINPFEDEAAYFAQAANKDLKIVISNTTEAGIQFQADDAQPSSGLAKTFPGKLTQLLHKRFETFGGSPESGLVLIPCELIEKNGEKLRETLLQYAESWNLGADYADWIKNHNHFANTLVDRIVPGYPKDEIDDIKSRIGYDDQLVVASEVFHLWVIEGNEHVQEAFPAHQHGLNVKYVADLTPYRTQKVRILNGAHTAMVPVGLLAGIETVRENVEDEVIGDFILKIMYEEVAPTIDLPQEDVKQFADEVLERFKNPFVRHELKSISLNSISKYRVRILPTVLDYIQLKQSLPQGFLFALASLIKLYLSDNFEANDDASVLEFFGNLKNTTDNKALAKAVLSNEDFWHQDLTAIEGFEAQVGEYLEAIDNHTIKDLVTKL</sequence>
<keyword evidence="1" id="KW-0560">Oxidoreductase</keyword>
<dbReference type="InterPro" id="IPR008927">
    <property type="entry name" value="6-PGluconate_DH-like_C_sf"/>
</dbReference>
<dbReference type="Pfam" id="PF08125">
    <property type="entry name" value="Mannitol_dh_C"/>
    <property type="match status" value="1"/>
</dbReference>
<dbReference type="PANTHER" id="PTHR30524:SF0">
    <property type="entry name" value="ALTRONATE OXIDOREDUCTASE-RELATED"/>
    <property type="match status" value="1"/>
</dbReference>
<evidence type="ECO:0000256" key="1">
    <source>
        <dbReference type="ARBA" id="ARBA00023002"/>
    </source>
</evidence>
<evidence type="ECO:0000313" key="5">
    <source>
        <dbReference type="EMBL" id="RED92291.1"/>
    </source>
</evidence>
<dbReference type="InterPro" id="IPR036291">
    <property type="entry name" value="NAD(P)-bd_dom_sf"/>
</dbReference>
<dbReference type="GO" id="GO:0019592">
    <property type="term" value="P:mannitol catabolic process"/>
    <property type="evidence" value="ECO:0007669"/>
    <property type="project" value="TreeGrafter"/>
</dbReference>
<comment type="caution">
    <text evidence="5">The sequence shown here is derived from an EMBL/GenBank/DDBJ whole genome shotgun (WGS) entry which is preliminary data.</text>
</comment>
<dbReference type="Pfam" id="PF01232">
    <property type="entry name" value="Mannitol_dh"/>
    <property type="match status" value="1"/>
</dbReference>
<dbReference type="InterPro" id="IPR000669">
    <property type="entry name" value="Mannitol_DH"/>
</dbReference>
<evidence type="ECO:0000313" key="6">
    <source>
        <dbReference type="Proteomes" id="UP000256779"/>
    </source>
</evidence>
<evidence type="ECO:0000259" key="4">
    <source>
        <dbReference type="Pfam" id="PF08125"/>
    </source>
</evidence>
<dbReference type="SUPFAM" id="SSF48179">
    <property type="entry name" value="6-phosphogluconate dehydrogenase C-terminal domain-like"/>
    <property type="match status" value="1"/>
</dbReference>
<reference evidence="5 6" key="1">
    <citation type="submission" date="2018-07" db="EMBL/GenBank/DDBJ databases">
        <title>Genomic Encyclopedia of Type Strains, Phase IV (KMG-IV): sequencing the most valuable type-strain genomes for metagenomic binning, comparative biology and taxonomic classification.</title>
        <authorList>
            <person name="Goeker M."/>
        </authorList>
    </citation>
    <scope>NUCLEOTIDE SEQUENCE [LARGE SCALE GENOMIC DNA]</scope>
    <source>
        <strain evidence="5 6">DSM 4134</strain>
    </source>
</reference>
<dbReference type="Gene3D" id="3.40.50.720">
    <property type="entry name" value="NAD(P)-binding Rossmann-like Domain"/>
    <property type="match status" value="1"/>
</dbReference>